<comment type="caution">
    <text evidence="1">The sequence shown here is derived from an EMBL/GenBank/DDBJ whole genome shotgun (WGS) entry which is preliminary data.</text>
</comment>
<dbReference type="AlphaFoldDB" id="A0A2N3YLF5"/>
<protein>
    <submittedName>
        <fullName evidence="1">Uncharacterized protein</fullName>
    </submittedName>
</protein>
<organism evidence="1 2">
    <name type="scientific">Phycicoccus duodecadis</name>
    <dbReference type="NCBI Taxonomy" id="173053"/>
    <lineage>
        <taxon>Bacteria</taxon>
        <taxon>Bacillati</taxon>
        <taxon>Actinomycetota</taxon>
        <taxon>Actinomycetes</taxon>
        <taxon>Micrococcales</taxon>
        <taxon>Intrasporangiaceae</taxon>
        <taxon>Phycicoccus</taxon>
    </lineage>
</organism>
<reference evidence="1 2" key="1">
    <citation type="submission" date="2017-12" db="EMBL/GenBank/DDBJ databases">
        <title>Sequencing the genomes of 1000 Actinobacteria strains.</title>
        <authorList>
            <person name="Klenk H.-P."/>
        </authorList>
    </citation>
    <scope>NUCLEOTIDE SEQUENCE [LARGE SCALE GENOMIC DNA]</scope>
    <source>
        <strain evidence="1 2">DSM 12806</strain>
    </source>
</reference>
<gene>
    <name evidence="1" type="ORF">ATL31_2537</name>
</gene>
<proteinExistence type="predicted"/>
<accession>A0A2N3YLF5</accession>
<evidence type="ECO:0000313" key="1">
    <source>
        <dbReference type="EMBL" id="PKW27686.1"/>
    </source>
</evidence>
<keyword evidence="2" id="KW-1185">Reference proteome</keyword>
<dbReference type="EMBL" id="PJNE01000001">
    <property type="protein sequence ID" value="PKW27686.1"/>
    <property type="molecule type" value="Genomic_DNA"/>
</dbReference>
<name>A0A2N3YLF5_9MICO</name>
<dbReference type="Proteomes" id="UP000233781">
    <property type="component" value="Unassembled WGS sequence"/>
</dbReference>
<sequence length="135" mass="15096">MARITVLSVTRPPHENVATVLVDPAVLAELEVALMHHDLRVWPMATAPICADGPRQAVQYRRRTLVAKRGAWDDAEHWVPVWVSFGASWRHGDDPLPWAAHRTLWQALEHYGTQVRYRKCLGGVSPLPVPVGLDG</sequence>
<evidence type="ECO:0000313" key="2">
    <source>
        <dbReference type="Proteomes" id="UP000233781"/>
    </source>
</evidence>